<reference evidence="3" key="2">
    <citation type="submission" date="2019-10" db="EMBL/GenBank/DDBJ databases">
        <authorList>
            <consortium name="NCBI Genome Project"/>
        </authorList>
    </citation>
    <scope>NUCLEOTIDE SEQUENCE</scope>
    <source>
        <strain evidence="3">NI907</strain>
    </source>
</reference>
<dbReference type="RefSeq" id="XP_030983166.1">
    <property type="nucleotide sequence ID" value="XM_031125399.1"/>
</dbReference>
<evidence type="ECO:0000313" key="2">
    <source>
        <dbReference type="Proteomes" id="UP000515153"/>
    </source>
</evidence>
<dbReference type="KEGG" id="pgri:PgNI_05366"/>
<proteinExistence type="predicted"/>
<feature type="region of interest" description="Disordered" evidence="1">
    <location>
        <begin position="47"/>
        <end position="68"/>
    </location>
</feature>
<reference evidence="2 3" key="1">
    <citation type="journal article" date="2019" name="Mol. Biol. Evol.">
        <title>Blast fungal genomes show frequent chromosomal changes, gene gains and losses, and effector gene turnover.</title>
        <authorList>
            <person name="Gomez Luciano L.B."/>
            <person name="Jason Tsai I."/>
            <person name="Chuma I."/>
            <person name="Tosa Y."/>
            <person name="Chen Y.H."/>
            <person name="Li J.Y."/>
            <person name="Li M.Y."/>
            <person name="Jade Lu M.Y."/>
            <person name="Nakayashiki H."/>
            <person name="Li W.H."/>
        </authorList>
    </citation>
    <scope>NUCLEOTIDE SEQUENCE [LARGE SCALE GENOMIC DNA]</scope>
    <source>
        <strain evidence="2 3">NI907</strain>
    </source>
</reference>
<organism evidence="2 3">
    <name type="scientific">Pyricularia grisea</name>
    <name type="common">Crabgrass-specific blast fungus</name>
    <name type="synonym">Magnaporthe grisea</name>
    <dbReference type="NCBI Taxonomy" id="148305"/>
    <lineage>
        <taxon>Eukaryota</taxon>
        <taxon>Fungi</taxon>
        <taxon>Dikarya</taxon>
        <taxon>Ascomycota</taxon>
        <taxon>Pezizomycotina</taxon>
        <taxon>Sordariomycetes</taxon>
        <taxon>Sordariomycetidae</taxon>
        <taxon>Magnaporthales</taxon>
        <taxon>Pyriculariaceae</taxon>
        <taxon>Pyricularia</taxon>
    </lineage>
</organism>
<dbReference type="AlphaFoldDB" id="A0A6P8B7H6"/>
<reference evidence="3" key="3">
    <citation type="submission" date="2025-08" db="UniProtKB">
        <authorList>
            <consortium name="RefSeq"/>
        </authorList>
    </citation>
    <scope>IDENTIFICATION</scope>
    <source>
        <strain evidence="3">NI907</strain>
    </source>
</reference>
<dbReference type="Proteomes" id="UP000515153">
    <property type="component" value="Chromosome I"/>
</dbReference>
<accession>A0A6P8B7H6</accession>
<evidence type="ECO:0000313" key="3">
    <source>
        <dbReference type="RefSeq" id="XP_030983166.1"/>
    </source>
</evidence>
<evidence type="ECO:0000256" key="1">
    <source>
        <dbReference type="SAM" id="MobiDB-lite"/>
    </source>
</evidence>
<dbReference type="GeneID" id="41960308"/>
<sequence>MATTSSSSHLNAESSTSSNSWLLSSTEHLRKSSGRNLGLCKIRRMNSTRLSSNDSPVEGPAAQDHTATDVDAAKWPNLGGWTLKCIGCQVALDAIGSENFGRGAVVAVGSRNYHIMVLKQHRSYIAHQKAHD</sequence>
<gene>
    <name evidence="3" type="ORF">PgNI_05366</name>
</gene>
<keyword evidence="2" id="KW-1185">Reference proteome</keyword>
<protein>
    <submittedName>
        <fullName evidence="3">Uncharacterized protein</fullName>
    </submittedName>
</protein>
<name>A0A6P8B7H6_PYRGI</name>